<dbReference type="AlphaFoldDB" id="A0AA35QY93"/>
<protein>
    <recommendedName>
        <fullName evidence="1">Fibronectin type-III domain-containing protein</fullName>
    </recommendedName>
</protein>
<evidence type="ECO:0000313" key="2">
    <source>
        <dbReference type="EMBL" id="CAI7996884.1"/>
    </source>
</evidence>
<feature type="domain" description="Fibronectin type-III" evidence="1">
    <location>
        <begin position="26"/>
        <end position="117"/>
    </location>
</feature>
<evidence type="ECO:0000313" key="3">
    <source>
        <dbReference type="Proteomes" id="UP001174909"/>
    </source>
</evidence>
<dbReference type="Pfam" id="PF00041">
    <property type="entry name" value="fn3"/>
    <property type="match status" value="1"/>
</dbReference>
<dbReference type="PROSITE" id="PS50853">
    <property type="entry name" value="FN3"/>
    <property type="match status" value="1"/>
</dbReference>
<dbReference type="InterPro" id="IPR013783">
    <property type="entry name" value="Ig-like_fold"/>
</dbReference>
<dbReference type="CDD" id="cd00063">
    <property type="entry name" value="FN3"/>
    <property type="match status" value="1"/>
</dbReference>
<organism evidence="2 3">
    <name type="scientific">Geodia barretti</name>
    <name type="common">Barrett's horny sponge</name>
    <dbReference type="NCBI Taxonomy" id="519541"/>
    <lineage>
        <taxon>Eukaryota</taxon>
        <taxon>Metazoa</taxon>
        <taxon>Porifera</taxon>
        <taxon>Demospongiae</taxon>
        <taxon>Heteroscleromorpha</taxon>
        <taxon>Tetractinellida</taxon>
        <taxon>Astrophorina</taxon>
        <taxon>Geodiidae</taxon>
        <taxon>Geodia</taxon>
    </lineage>
</organism>
<dbReference type="InterPro" id="IPR003961">
    <property type="entry name" value="FN3_dom"/>
</dbReference>
<dbReference type="Gene3D" id="2.60.40.10">
    <property type="entry name" value="Immunoglobulins"/>
    <property type="match status" value="1"/>
</dbReference>
<reference evidence="2" key="1">
    <citation type="submission" date="2023-03" db="EMBL/GenBank/DDBJ databases">
        <authorList>
            <person name="Steffen K."/>
            <person name="Cardenas P."/>
        </authorList>
    </citation>
    <scope>NUCLEOTIDE SEQUENCE</scope>
</reference>
<comment type="caution">
    <text evidence="2">The sequence shown here is derived from an EMBL/GenBank/DDBJ whole genome shotgun (WGS) entry which is preliminary data.</text>
</comment>
<dbReference type="Proteomes" id="UP001174909">
    <property type="component" value="Unassembled WGS sequence"/>
</dbReference>
<proteinExistence type="predicted"/>
<evidence type="ECO:0000259" key="1">
    <source>
        <dbReference type="PROSITE" id="PS50853"/>
    </source>
</evidence>
<dbReference type="EMBL" id="CASHTH010000285">
    <property type="protein sequence ID" value="CAI7996884.1"/>
    <property type="molecule type" value="Genomic_DNA"/>
</dbReference>
<dbReference type="InterPro" id="IPR036116">
    <property type="entry name" value="FN3_sf"/>
</dbReference>
<gene>
    <name evidence="2" type="ORF">GBAR_LOCUS1983</name>
</gene>
<dbReference type="SUPFAM" id="SSF49265">
    <property type="entry name" value="Fibronectin type III"/>
    <property type="match status" value="1"/>
</dbReference>
<name>A0AA35QY93_GEOBA</name>
<sequence length="180" mass="19678">MRTQKCHYHCYHHTIPDLEEDSSSICPSVSCGVMVESSTSITVQWGSVPCIHQNGDITGYSVQYGVMESGITETVTVNGASTTQTTISGSHVIHYLHIRVAAVNKPTHLENIQTDVMDYPCGIVRDVLIASSLVLSSDRRVHNDPPPSHLSWTSAGAEESVMRWSGRAERHLSGVTDEDT</sequence>
<accession>A0AA35QY93</accession>
<keyword evidence="3" id="KW-1185">Reference proteome</keyword>